<gene>
    <name evidence="1" type="ORF">C1S65_16655</name>
</gene>
<evidence type="ECO:0000313" key="1">
    <source>
        <dbReference type="EMBL" id="AXA27628.1"/>
    </source>
</evidence>
<accession>A0AAD0LB98</accession>
<sequence length="105" mass="11471">MNHQFNPGDLALIVSCWMVPQMVGRCVTLIESVKRGGISNSYGGPWRNDGSEVAWVVEGDGLVSRTALGDFLPYPRALIDARSLMPLRGDLEPEQQKAKEAEPCA</sequence>
<name>A0AAD0LB98_PSEPU</name>
<protein>
    <submittedName>
        <fullName evidence="1">Uncharacterized protein</fullName>
    </submittedName>
</protein>
<proteinExistence type="predicted"/>
<dbReference type="EMBL" id="CP030750">
    <property type="protein sequence ID" value="AXA27628.1"/>
    <property type="molecule type" value="Genomic_DNA"/>
</dbReference>
<evidence type="ECO:0000313" key="2">
    <source>
        <dbReference type="Proteomes" id="UP000251617"/>
    </source>
</evidence>
<organism evidence="1 2">
    <name type="scientific">Pseudomonas putida</name>
    <name type="common">Arthrobacter siderocapsulatus</name>
    <dbReference type="NCBI Taxonomy" id="303"/>
    <lineage>
        <taxon>Bacteria</taxon>
        <taxon>Pseudomonadati</taxon>
        <taxon>Pseudomonadota</taxon>
        <taxon>Gammaproteobacteria</taxon>
        <taxon>Pseudomonadales</taxon>
        <taxon>Pseudomonadaceae</taxon>
        <taxon>Pseudomonas</taxon>
    </lineage>
</organism>
<dbReference type="Proteomes" id="UP000251617">
    <property type="component" value="Chromosome"/>
</dbReference>
<reference evidence="1 2" key="1">
    <citation type="submission" date="2018-06" db="EMBL/GenBank/DDBJ databases">
        <title>The genome of Pseudomonas putida NX-1, a lignin degrader.</title>
        <authorList>
            <person name="Xu Z."/>
        </authorList>
    </citation>
    <scope>NUCLEOTIDE SEQUENCE [LARGE SCALE GENOMIC DNA]</scope>
    <source>
        <strain evidence="1 2">NX-1</strain>
    </source>
</reference>
<dbReference type="AlphaFoldDB" id="A0AAD0LB98"/>